<feature type="compositionally biased region" description="Basic and acidic residues" evidence="1">
    <location>
        <begin position="97"/>
        <end position="110"/>
    </location>
</feature>
<keyword evidence="3" id="KW-1185">Reference proteome</keyword>
<dbReference type="Proteomes" id="UP000823775">
    <property type="component" value="Unassembled WGS sequence"/>
</dbReference>
<dbReference type="EMBL" id="JACEIK010004061">
    <property type="protein sequence ID" value="MCD9644025.1"/>
    <property type="molecule type" value="Genomic_DNA"/>
</dbReference>
<reference evidence="2 3" key="1">
    <citation type="journal article" date="2021" name="BMC Genomics">
        <title>Datura genome reveals duplications of psychoactive alkaloid biosynthetic genes and high mutation rate following tissue culture.</title>
        <authorList>
            <person name="Rajewski A."/>
            <person name="Carter-House D."/>
            <person name="Stajich J."/>
            <person name="Litt A."/>
        </authorList>
    </citation>
    <scope>NUCLEOTIDE SEQUENCE [LARGE SCALE GENOMIC DNA]</scope>
    <source>
        <strain evidence="2">AR-01</strain>
    </source>
</reference>
<evidence type="ECO:0000256" key="1">
    <source>
        <dbReference type="SAM" id="MobiDB-lite"/>
    </source>
</evidence>
<protein>
    <submittedName>
        <fullName evidence="2">Uncharacterized protein</fullName>
    </submittedName>
</protein>
<organism evidence="2 3">
    <name type="scientific">Datura stramonium</name>
    <name type="common">Jimsonweed</name>
    <name type="synonym">Common thornapple</name>
    <dbReference type="NCBI Taxonomy" id="4076"/>
    <lineage>
        <taxon>Eukaryota</taxon>
        <taxon>Viridiplantae</taxon>
        <taxon>Streptophyta</taxon>
        <taxon>Embryophyta</taxon>
        <taxon>Tracheophyta</taxon>
        <taxon>Spermatophyta</taxon>
        <taxon>Magnoliopsida</taxon>
        <taxon>eudicotyledons</taxon>
        <taxon>Gunneridae</taxon>
        <taxon>Pentapetalae</taxon>
        <taxon>asterids</taxon>
        <taxon>lamiids</taxon>
        <taxon>Solanales</taxon>
        <taxon>Solanaceae</taxon>
        <taxon>Solanoideae</taxon>
        <taxon>Datureae</taxon>
        <taxon>Datura</taxon>
    </lineage>
</organism>
<proteinExistence type="predicted"/>
<sequence length="110" mass="12168">MKSPSASPSMEHIPMDDEAPPSTQGELPSAVSETAHGVTTMDNTSGVKYVEDDDDDDIPLSVKWERPKIVKSASFRKHIVIKTSPPKRPRTRGALRRQVELKAEKSSKKN</sequence>
<gene>
    <name evidence="2" type="ORF">HAX54_031995</name>
</gene>
<name>A0ABS8VDK2_DATST</name>
<comment type="caution">
    <text evidence="2">The sequence shown here is derived from an EMBL/GenBank/DDBJ whole genome shotgun (WGS) entry which is preliminary data.</text>
</comment>
<feature type="region of interest" description="Disordered" evidence="1">
    <location>
        <begin position="82"/>
        <end position="110"/>
    </location>
</feature>
<accession>A0ABS8VDK2</accession>
<evidence type="ECO:0000313" key="3">
    <source>
        <dbReference type="Proteomes" id="UP000823775"/>
    </source>
</evidence>
<feature type="region of interest" description="Disordered" evidence="1">
    <location>
        <begin position="1"/>
        <end position="59"/>
    </location>
</feature>
<evidence type="ECO:0000313" key="2">
    <source>
        <dbReference type="EMBL" id="MCD9644025.1"/>
    </source>
</evidence>
<feature type="compositionally biased region" description="Basic residues" evidence="1">
    <location>
        <begin position="82"/>
        <end position="95"/>
    </location>
</feature>